<keyword evidence="4" id="KW-0732">Signal</keyword>
<name>A0AAW7YZA5_9ALTE</name>
<keyword evidence="2 7" id="KW-0378">Hydrolase</keyword>
<evidence type="ECO:0000256" key="1">
    <source>
        <dbReference type="ARBA" id="ARBA00022723"/>
    </source>
</evidence>
<evidence type="ECO:0000313" key="7">
    <source>
        <dbReference type="EMBL" id="MDO6576528.1"/>
    </source>
</evidence>
<dbReference type="Pfam" id="PF00884">
    <property type="entry name" value="Sulfatase"/>
    <property type="match status" value="1"/>
</dbReference>
<dbReference type="InterPro" id="IPR000917">
    <property type="entry name" value="Sulfatase_N"/>
</dbReference>
<accession>A0AAW7YZA5</accession>
<evidence type="ECO:0000256" key="3">
    <source>
        <dbReference type="SAM" id="MobiDB-lite"/>
    </source>
</evidence>
<evidence type="ECO:0000256" key="2">
    <source>
        <dbReference type="ARBA" id="ARBA00022801"/>
    </source>
</evidence>
<evidence type="ECO:0000256" key="4">
    <source>
        <dbReference type="SAM" id="SignalP"/>
    </source>
</evidence>
<dbReference type="EMBL" id="JAUOQI010000002">
    <property type="protein sequence ID" value="MDO6576528.1"/>
    <property type="molecule type" value="Genomic_DNA"/>
</dbReference>
<dbReference type="EMBL" id="CP013926">
    <property type="protein sequence ID" value="AMJ73273.1"/>
    <property type="molecule type" value="Genomic_DNA"/>
</dbReference>
<proteinExistence type="predicted"/>
<keyword evidence="8" id="KW-1185">Reference proteome</keyword>
<gene>
    <name evidence="6" type="ORF">AVL57_04365</name>
    <name evidence="7" type="ORF">Q4527_03960</name>
</gene>
<feature type="region of interest" description="Disordered" evidence="3">
    <location>
        <begin position="33"/>
        <end position="66"/>
    </location>
</feature>
<protein>
    <submittedName>
        <fullName evidence="6 7">Sulfatase</fullName>
    </submittedName>
</protein>
<reference evidence="7" key="2">
    <citation type="submission" date="2023-07" db="EMBL/GenBank/DDBJ databases">
        <title>Genome content predicts the carbon catabolic preferences of heterotrophic bacteria.</title>
        <authorList>
            <person name="Gralka M."/>
        </authorList>
    </citation>
    <scope>NUCLEOTIDE SEQUENCE</scope>
    <source>
        <strain evidence="7">F2M12</strain>
    </source>
</reference>
<dbReference type="GO" id="GO:0008484">
    <property type="term" value="F:sulfuric ester hydrolase activity"/>
    <property type="evidence" value="ECO:0007669"/>
    <property type="project" value="TreeGrafter"/>
</dbReference>
<dbReference type="SUPFAM" id="SSF53649">
    <property type="entry name" value="Alkaline phosphatase-like"/>
    <property type="match status" value="1"/>
</dbReference>
<sequence>MNYLQSRFMQSAFYACAAVTSCLILGCSFTAPQDSGSERIPLSPNSSSDTPRQSDASDELSRHAHKKSQLQPNILWILTDDQRADSIAAVNRVIRGTSESALGYVESPNIDALAKEGVLFTYAYSQSPGCSPSRYSMATGQYPHRSGRYGFEYAHRGNEHAKPTMPEILRQAGYQTMLSGKSGLRLREWQPEKGERQTPLTYDFEVERYALSKAGFTDWGKNTAYDPETWEPLSTSEHFYYSDGSKKSFLVSENGKSIGAKNPIDEELDIVRSYTRSLKSLILAGESPKPAGETLDGFILKAFTQYLSHPNASYTSVLGDKIEGPDPTKPVMLSLSFGFPHTPVLPPKSFRDRFKTKQYRIPKFSKSDVESLPPQLVKLYKNMKTDDMTSEEKLKTIQDYYAFTAYGDALIGEAIEKFKVFNETSGRPYLIVMSVGDHGWHLGEQGISAKFAPWNKSNHGAMIVVDSSGEYFPKDTVYNDFVEYVDIAPTILAASGLDVENDEKLSHLDGFDLASVVRNPTLKRDYVIGELNQIIGDRAYLRTKRFGFSMKVRPKLGKPGETHAPGEDIHWALNAKAEDVEMALYDLACDPHERQNVAYHKDYADIVAVLRTKTQNIFLGDKRLEIDWQKENVSFESHFASGAHDYRLPKALTEEASCTAGL</sequence>
<dbReference type="GO" id="GO:0005737">
    <property type="term" value="C:cytoplasm"/>
    <property type="evidence" value="ECO:0007669"/>
    <property type="project" value="TreeGrafter"/>
</dbReference>
<feature type="domain" description="Sulfatase N-terminal" evidence="5">
    <location>
        <begin position="72"/>
        <end position="496"/>
    </location>
</feature>
<reference evidence="6 8" key="1">
    <citation type="submission" date="2015-12" db="EMBL/GenBank/DDBJ databases">
        <title>Intraspecies pangenome expansion in the marine bacterium Alteromonas.</title>
        <authorList>
            <person name="Lopez-Perez M."/>
            <person name="Rodriguez-Valera F."/>
        </authorList>
    </citation>
    <scope>NUCLEOTIDE SEQUENCE [LARGE SCALE GENOMIC DNA]</scope>
    <source>
        <strain evidence="6 8">LMG 21861</strain>
    </source>
</reference>
<feature type="compositionally biased region" description="Polar residues" evidence="3">
    <location>
        <begin position="43"/>
        <end position="54"/>
    </location>
</feature>
<dbReference type="PANTHER" id="PTHR45953">
    <property type="entry name" value="IDURONATE 2-SULFATASE"/>
    <property type="match status" value="1"/>
</dbReference>
<evidence type="ECO:0000313" key="8">
    <source>
        <dbReference type="Proteomes" id="UP000056750"/>
    </source>
</evidence>
<organism evidence="7 9">
    <name type="scientific">Alteromonas stellipolaris</name>
    <dbReference type="NCBI Taxonomy" id="233316"/>
    <lineage>
        <taxon>Bacteria</taxon>
        <taxon>Pseudomonadati</taxon>
        <taxon>Pseudomonadota</taxon>
        <taxon>Gammaproteobacteria</taxon>
        <taxon>Alteromonadales</taxon>
        <taxon>Alteromonadaceae</taxon>
        <taxon>Alteromonas/Salinimonas group</taxon>
        <taxon>Alteromonas</taxon>
    </lineage>
</organism>
<dbReference type="PANTHER" id="PTHR45953:SF1">
    <property type="entry name" value="IDURONATE 2-SULFATASE"/>
    <property type="match status" value="1"/>
</dbReference>
<dbReference type="Proteomes" id="UP001170717">
    <property type="component" value="Unassembled WGS sequence"/>
</dbReference>
<dbReference type="CDD" id="cd16153">
    <property type="entry name" value="sulfatase_like"/>
    <property type="match status" value="1"/>
</dbReference>
<dbReference type="InterPro" id="IPR017850">
    <property type="entry name" value="Alkaline_phosphatase_core_sf"/>
</dbReference>
<dbReference type="Gene3D" id="3.40.720.10">
    <property type="entry name" value="Alkaline Phosphatase, subunit A"/>
    <property type="match status" value="1"/>
</dbReference>
<evidence type="ECO:0000313" key="9">
    <source>
        <dbReference type="Proteomes" id="UP001170717"/>
    </source>
</evidence>
<dbReference type="GO" id="GO:0046872">
    <property type="term" value="F:metal ion binding"/>
    <property type="evidence" value="ECO:0007669"/>
    <property type="project" value="UniProtKB-KW"/>
</dbReference>
<feature type="signal peptide" evidence="4">
    <location>
        <begin position="1"/>
        <end position="17"/>
    </location>
</feature>
<dbReference type="KEGG" id="asq:AVL57_04365"/>
<keyword evidence="1" id="KW-0479">Metal-binding</keyword>
<feature type="chain" id="PRO_5043678624" evidence="4">
    <location>
        <begin position="18"/>
        <end position="662"/>
    </location>
</feature>
<evidence type="ECO:0000259" key="5">
    <source>
        <dbReference type="Pfam" id="PF00884"/>
    </source>
</evidence>
<dbReference type="PROSITE" id="PS51257">
    <property type="entry name" value="PROKAR_LIPOPROTEIN"/>
    <property type="match status" value="1"/>
</dbReference>
<evidence type="ECO:0000313" key="6">
    <source>
        <dbReference type="EMBL" id="AMJ73273.1"/>
    </source>
</evidence>
<dbReference type="Proteomes" id="UP000056750">
    <property type="component" value="Chromosome"/>
</dbReference>
<dbReference type="RefSeq" id="WP_057793999.1">
    <property type="nucleotide sequence ID" value="NZ_CAXIBE010000008.1"/>
</dbReference>
<dbReference type="AlphaFoldDB" id="A0AAW7YZA5"/>